<dbReference type="EMBL" id="DVFT01000053">
    <property type="protein sequence ID" value="HIQ95676.1"/>
    <property type="molecule type" value="Genomic_DNA"/>
</dbReference>
<dbReference type="InterPro" id="IPR047057">
    <property type="entry name" value="MerR_fam"/>
</dbReference>
<keyword evidence="2" id="KW-0805">Transcription regulation</keyword>
<organism evidence="8 9">
    <name type="scientific">Candidatus Limivivens merdigallinarum</name>
    <dbReference type="NCBI Taxonomy" id="2840859"/>
    <lineage>
        <taxon>Bacteria</taxon>
        <taxon>Bacillati</taxon>
        <taxon>Bacillota</taxon>
        <taxon>Clostridia</taxon>
        <taxon>Lachnospirales</taxon>
        <taxon>Lachnospiraceae</taxon>
        <taxon>Lachnospiraceae incertae sedis</taxon>
        <taxon>Candidatus Limivivens</taxon>
    </lineage>
</organism>
<evidence type="ECO:0000256" key="1">
    <source>
        <dbReference type="ARBA" id="ARBA00022491"/>
    </source>
</evidence>
<keyword evidence="4" id="KW-0804">Transcription</keyword>
<dbReference type="PANTHER" id="PTHR30204">
    <property type="entry name" value="REDOX-CYCLING DRUG-SENSING TRANSCRIPTIONAL ACTIVATOR SOXR"/>
    <property type="match status" value="1"/>
</dbReference>
<keyword evidence="3" id="KW-0238">DNA-binding</keyword>
<evidence type="ECO:0000259" key="7">
    <source>
        <dbReference type="PROSITE" id="PS50937"/>
    </source>
</evidence>
<reference evidence="8" key="2">
    <citation type="journal article" date="2021" name="PeerJ">
        <title>Extensive microbial diversity within the chicken gut microbiome revealed by metagenomics and culture.</title>
        <authorList>
            <person name="Gilroy R."/>
            <person name="Ravi A."/>
            <person name="Getino M."/>
            <person name="Pursley I."/>
            <person name="Horton D.L."/>
            <person name="Alikhan N.F."/>
            <person name="Baker D."/>
            <person name="Gharbi K."/>
            <person name="Hall N."/>
            <person name="Watson M."/>
            <person name="Adriaenssens E.M."/>
            <person name="Foster-Nyarko E."/>
            <person name="Jarju S."/>
            <person name="Secka A."/>
            <person name="Antonio M."/>
            <person name="Oren A."/>
            <person name="Chaudhuri R.R."/>
            <person name="La Ragione R."/>
            <person name="Hildebrand F."/>
            <person name="Pallen M.J."/>
        </authorList>
    </citation>
    <scope>NUCLEOTIDE SEQUENCE</scope>
    <source>
        <strain evidence="8">ChiSjej3B21-11622</strain>
    </source>
</reference>
<evidence type="ECO:0000256" key="6">
    <source>
        <dbReference type="SAM" id="MobiDB-lite"/>
    </source>
</evidence>
<evidence type="ECO:0000313" key="9">
    <source>
        <dbReference type="Proteomes" id="UP000886886"/>
    </source>
</evidence>
<dbReference type="PANTHER" id="PTHR30204:SF69">
    <property type="entry name" value="MERR-FAMILY TRANSCRIPTIONAL REGULATOR"/>
    <property type="match status" value="1"/>
</dbReference>
<dbReference type="AlphaFoldDB" id="A0A9D1CZQ3"/>
<proteinExistence type="predicted"/>
<gene>
    <name evidence="8" type="ORF">IAB26_03850</name>
</gene>
<dbReference type="Gene3D" id="1.10.1660.10">
    <property type="match status" value="1"/>
</dbReference>
<dbReference type="Pfam" id="PF13411">
    <property type="entry name" value="MerR_1"/>
    <property type="match status" value="1"/>
</dbReference>
<dbReference type="InterPro" id="IPR009061">
    <property type="entry name" value="DNA-bd_dom_put_sf"/>
</dbReference>
<dbReference type="PROSITE" id="PS50937">
    <property type="entry name" value="HTH_MERR_2"/>
    <property type="match status" value="1"/>
</dbReference>
<feature type="compositionally biased region" description="Basic and acidic residues" evidence="6">
    <location>
        <begin position="89"/>
        <end position="111"/>
    </location>
</feature>
<evidence type="ECO:0000256" key="3">
    <source>
        <dbReference type="ARBA" id="ARBA00023125"/>
    </source>
</evidence>
<dbReference type="SUPFAM" id="SSF46955">
    <property type="entry name" value="Putative DNA-binding domain"/>
    <property type="match status" value="1"/>
</dbReference>
<feature type="coiled-coil region" evidence="5">
    <location>
        <begin position="145"/>
        <end position="195"/>
    </location>
</feature>
<keyword evidence="1" id="KW-0678">Repressor</keyword>
<evidence type="ECO:0000313" key="8">
    <source>
        <dbReference type="EMBL" id="HIQ95676.1"/>
    </source>
</evidence>
<keyword evidence="5" id="KW-0175">Coiled coil</keyword>
<evidence type="ECO:0000256" key="4">
    <source>
        <dbReference type="ARBA" id="ARBA00023163"/>
    </source>
</evidence>
<dbReference type="GO" id="GO:0003677">
    <property type="term" value="F:DNA binding"/>
    <property type="evidence" value="ECO:0007669"/>
    <property type="project" value="UniProtKB-KW"/>
</dbReference>
<accession>A0A9D1CZQ3</accession>
<evidence type="ECO:0000256" key="2">
    <source>
        <dbReference type="ARBA" id="ARBA00023015"/>
    </source>
</evidence>
<dbReference type="Proteomes" id="UP000886886">
    <property type="component" value="Unassembled WGS sequence"/>
</dbReference>
<dbReference type="InterPro" id="IPR000551">
    <property type="entry name" value="MerR-type_HTH_dom"/>
</dbReference>
<dbReference type="GO" id="GO:0003700">
    <property type="term" value="F:DNA-binding transcription factor activity"/>
    <property type="evidence" value="ECO:0007669"/>
    <property type="project" value="InterPro"/>
</dbReference>
<comment type="caution">
    <text evidence="8">The sequence shown here is derived from an EMBL/GenBank/DDBJ whole genome shotgun (WGS) entry which is preliminary data.</text>
</comment>
<dbReference type="SMART" id="SM00422">
    <property type="entry name" value="HTH_MERR"/>
    <property type="match status" value="1"/>
</dbReference>
<feature type="region of interest" description="Disordered" evidence="6">
    <location>
        <begin position="87"/>
        <end position="111"/>
    </location>
</feature>
<feature type="domain" description="HTH merR-type" evidence="7">
    <location>
        <begin position="5"/>
        <end position="73"/>
    </location>
</feature>
<reference evidence="8" key="1">
    <citation type="submission" date="2020-10" db="EMBL/GenBank/DDBJ databases">
        <authorList>
            <person name="Gilroy R."/>
        </authorList>
    </citation>
    <scope>NUCLEOTIDE SEQUENCE</scope>
    <source>
        <strain evidence="8">ChiSjej3B21-11622</strain>
    </source>
</reference>
<sequence length="217" mass="25968">MEEKRYLISDAAKKVEVETHVLRYWEEELKLPISRTELGHRYYTEEDILTFQNIKELKERGLQLKAIKVLLPELSKRHGKSLDNIINLEQKRNQRAREGQDPVQEGKKEEALDLEKPQSELALLPAEVDLDKYQQFETIMTNIFKKTLQDNNQELENRISDSVLKGMDILMQMREEKEEERYRRLDEVIRSHQKRGREVAATREFIRFPFSRKKKNK</sequence>
<name>A0A9D1CZQ3_9FIRM</name>
<protein>
    <submittedName>
        <fullName evidence="8">MerR family transcriptional regulator</fullName>
    </submittedName>
</protein>
<evidence type="ECO:0000256" key="5">
    <source>
        <dbReference type="SAM" id="Coils"/>
    </source>
</evidence>